<accession>A0A250WU91</accession>
<feature type="region of interest" description="Disordered" evidence="1">
    <location>
        <begin position="159"/>
        <end position="249"/>
    </location>
</feature>
<evidence type="ECO:0000313" key="2">
    <source>
        <dbReference type="EMBL" id="GAX74365.1"/>
    </source>
</evidence>
<evidence type="ECO:0000256" key="1">
    <source>
        <dbReference type="SAM" id="MobiDB-lite"/>
    </source>
</evidence>
<evidence type="ECO:0000313" key="3">
    <source>
        <dbReference type="Proteomes" id="UP000232323"/>
    </source>
</evidence>
<name>A0A250WU91_9CHLO</name>
<protein>
    <submittedName>
        <fullName evidence="2">Uncharacterized protein</fullName>
    </submittedName>
</protein>
<proteinExistence type="predicted"/>
<organism evidence="2 3">
    <name type="scientific">Chlamydomonas eustigma</name>
    <dbReference type="NCBI Taxonomy" id="1157962"/>
    <lineage>
        <taxon>Eukaryota</taxon>
        <taxon>Viridiplantae</taxon>
        <taxon>Chlorophyta</taxon>
        <taxon>core chlorophytes</taxon>
        <taxon>Chlorophyceae</taxon>
        <taxon>CS clade</taxon>
        <taxon>Chlamydomonadales</taxon>
        <taxon>Chlamydomonadaceae</taxon>
        <taxon>Chlamydomonas</taxon>
    </lineage>
</organism>
<comment type="caution">
    <text evidence="2">The sequence shown here is derived from an EMBL/GenBank/DDBJ whole genome shotgun (WGS) entry which is preliminary data.</text>
</comment>
<reference evidence="2 3" key="1">
    <citation type="submission" date="2017-08" db="EMBL/GenBank/DDBJ databases">
        <title>Acidophilic green algal genome provides insights into adaptation to an acidic environment.</title>
        <authorList>
            <person name="Hirooka S."/>
            <person name="Hirose Y."/>
            <person name="Kanesaki Y."/>
            <person name="Higuchi S."/>
            <person name="Fujiwara T."/>
            <person name="Onuma R."/>
            <person name="Era A."/>
            <person name="Ohbayashi R."/>
            <person name="Uzuka A."/>
            <person name="Nozaki H."/>
            <person name="Yoshikawa H."/>
            <person name="Miyagishima S.Y."/>
        </authorList>
    </citation>
    <scope>NUCLEOTIDE SEQUENCE [LARGE SCALE GENOMIC DNA]</scope>
    <source>
        <strain evidence="2 3">NIES-2499</strain>
    </source>
</reference>
<dbReference type="EMBL" id="BEGY01000007">
    <property type="protein sequence ID" value="GAX74365.1"/>
    <property type="molecule type" value="Genomic_DNA"/>
</dbReference>
<dbReference type="Proteomes" id="UP000232323">
    <property type="component" value="Unassembled WGS sequence"/>
</dbReference>
<feature type="compositionally biased region" description="Basic and acidic residues" evidence="1">
    <location>
        <begin position="237"/>
        <end position="247"/>
    </location>
</feature>
<sequence>MIRCQSPLCVNAIHLPSFGHVAWRSACFGKTLEVIRLVAGVPNWAVRLQERFRYSATNSLSVAEGLQLLGEAAQLFIHQSGVTGVGFRDDEHSETTGGIQALKQQQHVLMSRLVHEQTSGCPEDLLHTCVSVAEEVLMVQSEVKELVEAVEYDLQTIRELDRNHPVPPAHNTYKSTPQPPQQQGSIATAHSQHAPPAAVNPALTHVQPSSASEPGKAGRQALHNTPPMHSAAASHIPHLDPSPDKHFQQQLAPSSTAAMTLPAVAATNRAHSRPPTQCEEGPHGTFTFPSFTSATAYTQHEPPAFSHSRLPISFQGKHHDCQPSSHPQVVVVRPRLLDTQLKVSELIRKHQEQQQLRQEHVKKKK</sequence>
<feature type="compositionally biased region" description="Polar residues" evidence="1">
    <location>
        <begin position="172"/>
        <end position="191"/>
    </location>
</feature>
<dbReference type="AlphaFoldDB" id="A0A250WU91"/>
<gene>
    <name evidence="2" type="ORF">CEUSTIGMA_g1814.t1</name>
</gene>
<keyword evidence="3" id="KW-1185">Reference proteome</keyword>